<accession>A0AA37W246</accession>
<feature type="transmembrane region" description="Helical" evidence="1">
    <location>
        <begin position="51"/>
        <end position="73"/>
    </location>
</feature>
<keyword evidence="1" id="KW-1133">Transmembrane helix</keyword>
<name>A0AA37W246_9GAMM</name>
<evidence type="ECO:0000313" key="3">
    <source>
        <dbReference type="Proteomes" id="UP001161408"/>
    </source>
</evidence>
<keyword evidence="3" id="KW-1185">Reference proteome</keyword>
<dbReference type="AlphaFoldDB" id="A0AA37W246"/>
<sequence length="119" mass="14106">MEPIKLWFLTLFLTSAGLFFFIILPILIAIKDKKTRLVEDVLDDGNRFYSLNIITAGSGALHYGSIFLFDWYARRYKVIEERDKVPKNLQMWFKLYYILFITFSSMFLLACLMAYFCLD</sequence>
<organism evidence="2 3">
    <name type="scientific">Pseudoalteromonas tetraodonis GFC</name>
    <dbReference type="NCBI Taxonomy" id="1315271"/>
    <lineage>
        <taxon>Bacteria</taxon>
        <taxon>Pseudomonadati</taxon>
        <taxon>Pseudomonadota</taxon>
        <taxon>Gammaproteobacteria</taxon>
        <taxon>Alteromonadales</taxon>
        <taxon>Pseudoalteromonadaceae</taxon>
        <taxon>Pseudoalteromonas</taxon>
    </lineage>
</organism>
<reference evidence="2" key="1">
    <citation type="journal article" date="2014" name="Int. J. Syst. Evol. Microbiol.">
        <title>Complete genome sequence of Corynebacterium casei LMG S-19264T (=DSM 44701T), isolated from a smear-ripened cheese.</title>
        <authorList>
            <consortium name="US DOE Joint Genome Institute (JGI-PGF)"/>
            <person name="Walter F."/>
            <person name="Albersmeier A."/>
            <person name="Kalinowski J."/>
            <person name="Ruckert C."/>
        </authorList>
    </citation>
    <scope>NUCLEOTIDE SEQUENCE</scope>
    <source>
        <strain evidence="2">NBRC 103034</strain>
    </source>
</reference>
<keyword evidence="1" id="KW-0472">Membrane</keyword>
<keyword evidence="1" id="KW-0812">Transmembrane</keyword>
<gene>
    <name evidence="2" type="ORF">GCM10007914_09530</name>
</gene>
<feature type="transmembrane region" description="Helical" evidence="1">
    <location>
        <begin position="6"/>
        <end position="30"/>
    </location>
</feature>
<feature type="transmembrane region" description="Helical" evidence="1">
    <location>
        <begin position="93"/>
        <end position="118"/>
    </location>
</feature>
<dbReference type="EMBL" id="BSNE01000003">
    <property type="protein sequence ID" value="GLQ02072.1"/>
    <property type="molecule type" value="Genomic_DNA"/>
</dbReference>
<evidence type="ECO:0000256" key="1">
    <source>
        <dbReference type="SAM" id="Phobius"/>
    </source>
</evidence>
<reference evidence="2" key="2">
    <citation type="submission" date="2023-01" db="EMBL/GenBank/DDBJ databases">
        <title>Draft genome sequence of Pseudoalteromonas tetraodonis strain NBRC 103034.</title>
        <authorList>
            <person name="Sun Q."/>
            <person name="Mori K."/>
        </authorList>
    </citation>
    <scope>NUCLEOTIDE SEQUENCE</scope>
    <source>
        <strain evidence="2">NBRC 103034</strain>
    </source>
</reference>
<comment type="caution">
    <text evidence="2">The sequence shown here is derived from an EMBL/GenBank/DDBJ whole genome shotgun (WGS) entry which is preliminary data.</text>
</comment>
<proteinExistence type="predicted"/>
<dbReference type="Proteomes" id="UP001161408">
    <property type="component" value="Unassembled WGS sequence"/>
</dbReference>
<protein>
    <submittedName>
        <fullName evidence="2">Uncharacterized protein</fullName>
    </submittedName>
</protein>
<evidence type="ECO:0000313" key="2">
    <source>
        <dbReference type="EMBL" id="GLQ02072.1"/>
    </source>
</evidence>